<dbReference type="InterPro" id="IPR019734">
    <property type="entry name" value="TPR_rpt"/>
</dbReference>
<dbReference type="OrthoDB" id="987945at2759"/>
<comment type="caution">
    <text evidence="9">The sequence shown here is derived from an EMBL/GenBank/DDBJ whole genome shotgun (WGS) entry which is preliminary data.</text>
</comment>
<proteinExistence type="inferred from homology"/>
<evidence type="ECO:0000313" key="10">
    <source>
        <dbReference type="Proteomes" id="UP000023152"/>
    </source>
</evidence>
<evidence type="ECO:0000256" key="8">
    <source>
        <dbReference type="PROSITE-ProRule" id="PRU00339"/>
    </source>
</evidence>
<dbReference type="PANTHER" id="PTHR10130">
    <property type="entry name" value="PEROXISOMAL TARGETING SIGNAL 1 RECEPTOR PEX5"/>
    <property type="match status" value="1"/>
</dbReference>
<evidence type="ECO:0000313" key="9">
    <source>
        <dbReference type="EMBL" id="ETO02784.1"/>
    </source>
</evidence>
<evidence type="ECO:0000256" key="2">
    <source>
        <dbReference type="ARBA" id="ARBA00004496"/>
    </source>
</evidence>
<dbReference type="PANTHER" id="PTHR10130:SF0">
    <property type="entry name" value="GH08708P"/>
    <property type="match status" value="1"/>
</dbReference>
<keyword evidence="4" id="KW-0963">Cytoplasm</keyword>
<evidence type="ECO:0000256" key="1">
    <source>
        <dbReference type="ARBA" id="ARBA00004275"/>
    </source>
</evidence>
<protein>
    <submittedName>
        <fullName evidence="9">Peroxisome matrix targeting signal-1 binding protein</fullName>
    </submittedName>
</protein>
<dbReference type="GO" id="GO:0005778">
    <property type="term" value="C:peroxisomal membrane"/>
    <property type="evidence" value="ECO:0007669"/>
    <property type="project" value="TreeGrafter"/>
</dbReference>
<sequence length="115" mass="13111">MTDEQTCDKIEELFTHTSKINEKDPDLHVVLGVLYNLTAQFDNASLHFKRALQFRPKDSTLWNKLGASFANGYRCKEAIDAYYRALSLKPNYVHAMSNLGIAFSNQDMHKEAARA</sequence>
<dbReference type="GO" id="GO:0005052">
    <property type="term" value="F:peroxisome matrix targeting signal-1 binding"/>
    <property type="evidence" value="ECO:0007669"/>
    <property type="project" value="TreeGrafter"/>
</dbReference>
<keyword evidence="6 8" id="KW-0802">TPR repeat</keyword>
<dbReference type="AlphaFoldDB" id="X6LME4"/>
<comment type="subcellular location">
    <subcellularLocation>
        <location evidence="2">Cytoplasm</location>
    </subcellularLocation>
    <subcellularLocation>
        <location evidence="1">Peroxisome</location>
    </subcellularLocation>
</comment>
<evidence type="ECO:0000256" key="3">
    <source>
        <dbReference type="ARBA" id="ARBA00005348"/>
    </source>
</evidence>
<dbReference type="GO" id="GO:0016560">
    <property type="term" value="P:protein import into peroxisome matrix, docking"/>
    <property type="evidence" value="ECO:0007669"/>
    <property type="project" value="TreeGrafter"/>
</dbReference>
<dbReference type="GO" id="GO:0005829">
    <property type="term" value="C:cytosol"/>
    <property type="evidence" value="ECO:0007669"/>
    <property type="project" value="TreeGrafter"/>
</dbReference>
<dbReference type="SUPFAM" id="SSF48452">
    <property type="entry name" value="TPR-like"/>
    <property type="match status" value="1"/>
</dbReference>
<evidence type="ECO:0000256" key="7">
    <source>
        <dbReference type="ARBA" id="ARBA00023140"/>
    </source>
</evidence>
<evidence type="ECO:0000256" key="6">
    <source>
        <dbReference type="ARBA" id="ARBA00022803"/>
    </source>
</evidence>
<dbReference type="InterPro" id="IPR011990">
    <property type="entry name" value="TPR-like_helical_dom_sf"/>
</dbReference>
<name>X6LME4_RETFI</name>
<comment type="similarity">
    <text evidence="3">Belongs to the peroxisomal targeting signal receptor family.</text>
</comment>
<evidence type="ECO:0000256" key="4">
    <source>
        <dbReference type="ARBA" id="ARBA00022490"/>
    </source>
</evidence>
<accession>X6LME4</accession>
<dbReference type="Proteomes" id="UP000023152">
    <property type="component" value="Unassembled WGS sequence"/>
</dbReference>
<gene>
    <name evidence="9" type="ORF">RFI_34629</name>
</gene>
<organism evidence="9 10">
    <name type="scientific">Reticulomyxa filosa</name>
    <dbReference type="NCBI Taxonomy" id="46433"/>
    <lineage>
        <taxon>Eukaryota</taxon>
        <taxon>Sar</taxon>
        <taxon>Rhizaria</taxon>
        <taxon>Retaria</taxon>
        <taxon>Foraminifera</taxon>
        <taxon>Monothalamids</taxon>
        <taxon>Reticulomyxidae</taxon>
        <taxon>Reticulomyxa</taxon>
    </lineage>
</organism>
<dbReference type="PROSITE" id="PS50005">
    <property type="entry name" value="TPR"/>
    <property type="match status" value="2"/>
</dbReference>
<dbReference type="Gene3D" id="1.25.40.10">
    <property type="entry name" value="Tetratricopeptide repeat domain"/>
    <property type="match status" value="1"/>
</dbReference>
<keyword evidence="7" id="KW-0576">Peroxisome</keyword>
<dbReference type="EMBL" id="ASPP01034911">
    <property type="protein sequence ID" value="ETO02784.1"/>
    <property type="molecule type" value="Genomic_DNA"/>
</dbReference>
<feature type="repeat" description="TPR" evidence="8">
    <location>
        <begin position="59"/>
        <end position="92"/>
    </location>
</feature>
<reference evidence="9 10" key="1">
    <citation type="journal article" date="2013" name="Curr. Biol.">
        <title>The Genome of the Foraminiferan Reticulomyxa filosa.</title>
        <authorList>
            <person name="Glockner G."/>
            <person name="Hulsmann N."/>
            <person name="Schleicher M."/>
            <person name="Noegel A.A."/>
            <person name="Eichinger L."/>
            <person name="Gallinger C."/>
            <person name="Pawlowski J."/>
            <person name="Sierra R."/>
            <person name="Euteneuer U."/>
            <person name="Pillet L."/>
            <person name="Moustafa A."/>
            <person name="Platzer M."/>
            <person name="Groth M."/>
            <person name="Szafranski K."/>
            <person name="Schliwa M."/>
        </authorList>
    </citation>
    <scope>NUCLEOTIDE SEQUENCE [LARGE SCALE GENOMIC DNA]</scope>
</reference>
<keyword evidence="5" id="KW-0677">Repeat</keyword>
<feature type="repeat" description="TPR" evidence="8">
    <location>
        <begin position="25"/>
        <end position="58"/>
    </location>
</feature>
<keyword evidence="10" id="KW-1185">Reference proteome</keyword>
<dbReference type="InterPro" id="IPR024111">
    <property type="entry name" value="PEX5/PEX5L"/>
</dbReference>
<dbReference type="SMART" id="SM00028">
    <property type="entry name" value="TPR"/>
    <property type="match status" value="2"/>
</dbReference>
<evidence type="ECO:0000256" key="5">
    <source>
        <dbReference type="ARBA" id="ARBA00022737"/>
    </source>
</evidence>